<keyword evidence="1" id="KW-0175">Coiled coil</keyword>
<protein>
    <submittedName>
        <fullName evidence="2">DUF499 domain-containing protein</fullName>
    </submittedName>
</protein>
<feature type="non-terminal residue" evidence="2">
    <location>
        <position position="1"/>
    </location>
</feature>
<accession>A0A7C6A6V1</accession>
<dbReference type="Pfam" id="PF04465">
    <property type="entry name" value="DUF499"/>
    <property type="match status" value="2"/>
</dbReference>
<proteinExistence type="predicted"/>
<dbReference type="AlphaFoldDB" id="A0A7C6A6V1"/>
<dbReference type="InterPro" id="IPR007555">
    <property type="entry name" value="DUF499"/>
</dbReference>
<gene>
    <name evidence="2" type="ORF">ENM99_01815</name>
</gene>
<feature type="coiled-coil region" evidence="1">
    <location>
        <begin position="381"/>
        <end position="408"/>
    </location>
</feature>
<dbReference type="EMBL" id="DRZX01000085">
    <property type="protein sequence ID" value="HHS48586.1"/>
    <property type="molecule type" value="Genomic_DNA"/>
</dbReference>
<evidence type="ECO:0000256" key="1">
    <source>
        <dbReference type="SAM" id="Coils"/>
    </source>
</evidence>
<comment type="caution">
    <text evidence="2">The sequence shown here is derived from an EMBL/GenBank/DDBJ whole genome shotgun (WGS) entry which is preliminary data.</text>
</comment>
<sequence length="680" mass="78301">VVKTLDKTILFVSLPSSNPYRDEKSEELLQALQSILGRMEKVYTPVQDEEISHVIRKRLFSEVNEKEARNTIEEFLDYAERERILPEGVEKAEYRERFIKSFPFQPEVIDVLYKRWGSFPNFQRTRGVLRILALIVYSLKDSKNPFIRLGDFDLKNDEIRKELIKHIGSEYDSIVAADITSSDAGAKKVDRSLGDAYSSFSFGTKSATAIFMYSFSGGPKKGATINEIKLSCADPSTPSSIVAEAVSKLKDNLFYISDVGLFFTNQPNLNHILLTKTESIEDRDLKSEEENLLTKSLTKEYFDIYIWPDNSKDISDTTRLKLVILRDHKRCKEFLENCGERPRVYRNTIIFLCPSESERINFDNFLKKKLAWHLIEKDKTLLITDEQRKEVREKIKKAEAEAKERIRSFYRLILLPSKEGFKEIDLGIPTYGADFTIDKEVYERLRGEGEILEKLSPLSLKEKYLKDRDYVKTKNILESFYKTPGEIRIINDDVFKDAIKEGVSLGLFGVGSIENGKPICTHFKEEFSPEIVEEEIIIRAELCLPKPIEGISDEKIQSYIAKIKECDRVGSITKIEEEIAQDDLLPEQRKKLENEIRRKEELQGIVEPKYHNIKLKLNVPSGKLSDIVRIVNYIKSKFNQVNIRAEISAQDGEMAISEYEDKVKEAINQAGIGVEDEDVE</sequence>
<dbReference type="Proteomes" id="UP000886400">
    <property type="component" value="Unassembled WGS sequence"/>
</dbReference>
<evidence type="ECO:0000313" key="2">
    <source>
        <dbReference type="EMBL" id="HHS48586.1"/>
    </source>
</evidence>
<reference evidence="2" key="1">
    <citation type="journal article" date="2020" name="mSystems">
        <title>Genome- and Community-Level Interaction Insights into Carbon Utilization and Element Cycling Functions of Hydrothermarchaeota in Hydrothermal Sediment.</title>
        <authorList>
            <person name="Zhou Z."/>
            <person name="Liu Y."/>
            <person name="Xu W."/>
            <person name="Pan J."/>
            <person name="Luo Z.H."/>
            <person name="Li M."/>
        </authorList>
    </citation>
    <scope>NUCLEOTIDE SEQUENCE [LARGE SCALE GENOMIC DNA]</scope>
    <source>
        <strain evidence="2">SpSt-1135</strain>
    </source>
</reference>
<organism evidence="2">
    <name type="scientific">Desulfurella acetivorans</name>
    <dbReference type="NCBI Taxonomy" id="33002"/>
    <lineage>
        <taxon>Bacteria</taxon>
        <taxon>Pseudomonadati</taxon>
        <taxon>Campylobacterota</taxon>
        <taxon>Desulfurellia</taxon>
        <taxon>Desulfurellales</taxon>
        <taxon>Desulfurellaceae</taxon>
        <taxon>Desulfurella</taxon>
    </lineage>
</organism>
<name>A0A7C6A6V1_DESAE</name>